<dbReference type="Gene3D" id="3.30.70.790">
    <property type="entry name" value="UreE, C-terminal domain"/>
    <property type="match status" value="1"/>
</dbReference>
<accession>A0A2N5ZJQ9</accession>
<feature type="domain" description="DUF2007" evidence="1">
    <location>
        <begin position="7"/>
        <end position="68"/>
    </location>
</feature>
<gene>
    <name evidence="2" type="ORF">C0601_03515</name>
</gene>
<organism evidence="2 3">
    <name type="scientific">Muiribacterium halophilum</name>
    <dbReference type="NCBI Taxonomy" id="2053465"/>
    <lineage>
        <taxon>Bacteria</taxon>
        <taxon>Candidatus Muiribacteriota</taxon>
        <taxon>Candidatus Muiribacteriia</taxon>
        <taxon>Candidatus Muiribacteriales</taxon>
        <taxon>Candidatus Muiribacteriaceae</taxon>
        <taxon>Candidatus Muiribacterium</taxon>
    </lineage>
</organism>
<name>A0A2N5ZJQ9_MUIH1</name>
<comment type="caution">
    <text evidence="2">The sequence shown here is derived from an EMBL/GenBank/DDBJ whole genome shotgun (WGS) entry which is preliminary data.</text>
</comment>
<evidence type="ECO:0000259" key="1">
    <source>
        <dbReference type="Pfam" id="PF09413"/>
    </source>
</evidence>
<reference evidence="2 3" key="1">
    <citation type="submission" date="2017-11" db="EMBL/GenBank/DDBJ databases">
        <title>Genome-resolved metagenomics identifies genetic mobility, metabolic interactions, and unexpected diversity in perchlorate-reducing communities.</title>
        <authorList>
            <person name="Barnum T.P."/>
            <person name="Figueroa I.A."/>
            <person name="Carlstrom C.I."/>
            <person name="Lucas L.N."/>
            <person name="Engelbrektson A.L."/>
            <person name="Coates J.D."/>
        </authorList>
    </citation>
    <scope>NUCLEOTIDE SEQUENCE [LARGE SCALE GENOMIC DNA]</scope>
    <source>
        <strain evidence="2">BM706</strain>
    </source>
</reference>
<evidence type="ECO:0000313" key="2">
    <source>
        <dbReference type="EMBL" id="PLX18852.1"/>
    </source>
</evidence>
<dbReference type="Pfam" id="PF09413">
    <property type="entry name" value="DUF2007"/>
    <property type="match status" value="1"/>
</dbReference>
<evidence type="ECO:0000313" key="3">
    <source>
        <dbReference type="Proteomes" id="UP000234857"/>
    </source>
</evidence>
<protein>
    <recommendedName>
        <fullName evidence="1">DUF2007 domain-containing protein</fullName>
    </recommendedName>
</protein>
<sequence>MNKKFLTSCSNRIEAELLKGYLESEGVKAFIEADDCGGMAPHLHVLISIKIYVAENELEKAKGLLEDFNIDEEE</sequence>
<dbReference type="Proteomes" id="UP000234857">
    <property type="component" value="Unassembled WGS sequence"/>
</dbReference>
<dbReference type="SUPFAM" id="SSF54913">
    <property type="entry name" value="GlnB-like"/>
    <property type="match status" value="1"/>
</dbReference>
<proteinExistence type="predicted"/>
<dbReference type="InterPro" id="IPR018551">
    <property type="entry name" value="DUF2007"/>
</dbReference>
<dbReference type="EMBL" id="PKTG01000048">
    <property type="protein sequence ID" value="PLX18852.1"/>
    <property type="molecule type" value="Genomic_DNA"/>
</dbReference>
<dbReference type="InterPro" id="IPR011322">
    <property type="entry name" value="N-reg_PII-like_a/b"/>
</dbReference>
<dbReference type="AlphaFoldDB" id="A0A2N5ZJQ9"/>